<feature type="domain" description="DUF630" evidence="3">
    <location>
        <begin position="1"/>
        <end position="58"/>
    </location>
</feature>
<protein>
    <submittedName>
        <fullName evidence="5">Uncharacterized protein</fullName>
    </submittedName>
</protein>
<gene>
    <name evidence="4" type="ORF">CEPIT_LOCUS17484</name>
    <name evidence="5" type="ORF">CEPIT_LOCUS27725</name>
</gene>
<dbReference type="Pfam" id="PF04783">
    <property type="entry name" value="DUF630"/>
    <property type="match status" value="1"/>
</dbReference>
<evidence type="ECO:0000259" key="2">
    <source>
        <dbReference type="Pfam" id="PF04782"/>
    </source>
</evidence>
<feature type="region of interest" description="Disordered" evidence="1">
    <location>
        <begin position="57"/>
        <end position="86"/>
    </location>
</feature>
<name>A0AAV0ETS1_9ASTE</name>
<evidence type="ECO:0000256" key="1">
    <source>
        <dbReference type="SAM" id="MobiDB-lite"/>
    </source>
</evidence>
<feature type="compositionally biased region" description="Basic and acidic residues" evidence="1">
    <location>
        <begin position="8"/>
        <end position="22"/>
    </location>
</feature>
<reference evidence="5" key="1">
    <citation type="submission" date="2022-07" db="EMBL/GenBank/DDBJ databases">
        <authorList>
            <person name="Macas J."/>
            <person name="Novak P."/>
            <person name="Neumann P."/>
        </authorList>
    </citation>
    <scope>NUCLEOTIDE SEQUENCE</scope>
</reference>
<accession>A0AAV0ETS1</accession>
<dbReference type="Pfam" id="PF04782">
    <property type="entry name" value="DUF632"/>
    <property type="match status" value="1"/>
</dbReference>
<feature type="region of interest" description="Disordered" evidence="1">
    <location>
        <begin position="1"/>
        <end position="22"/>
    </location>
</feature>
<dbReference type="EMBL" id="CAMAPF010000943">
    <property type="protein sequence ID" value="CAH9126682.1"/>
    <property type="molecule type" value="Genomic_DNA"/>
</dbReference>
<organism evidence="5 6">
    <name type="scientific">Cuscuta epithymum</name>
    <dbReference type="NCBI Taxonomy" id="186058"/>
    <lineage>
        <taxon>Eukaryota</taxon>
        <taxon>Viridiplantae</taxon>
        <taxon>Streptophyta</taxon>
        <taxon>Embryophyta</taxon>
        <taxon>Tracheophyta</taxon>
        <taxon>Spermatophyta</taxon>
        <taxon>Magnoliopsida</taxon>
        <taxon>eudicotyledons</taxon>
        <taxon>Gunneridae</taxon>
        <taxon>Pentapetalae</taxon>
        <taxon>asterids</taxon>
        <taxon>lamiids</taxon>
        <taxon>Solanales</taxon>
        <taxon>Convolvulaceae</taxon>
        <taxon>Cuscuteae</taxon>
        <taxon>Cuscuta</taxon>
        <taxon>Cuscuta subgen. Cuscuta</taxon>
    </lineage>
</organism>
<feature type="compositionally biased region" description="Acidic residues" evidence="1">
    <location>
        <begin position="174"/>
        <end position="183"/>
    </location>
</feature>
<dbReference type="InterPro" id="IPR006867">
    <property type="entry name" value="DUF632"/>
</dbReference>
<evidence type="ECO:0000259" key="3">
    <source>
        <dbReference type="Pfam" id="PF04783"/>
    </source>
</evidence>
<keyword evidence="6" id="KW-1185">Reference proteome</keyword>
<dbReference type="PANTHER" id="PTHR21450">
    <property type="entry name" value="PROTEIN ALTERED PHOSPHATE STARVATION RESPONSE 1"/>
    <property type="match status" value="1"/>
</dbReference>
<sequence length="686" mass="77459">MGCAQSRLDSDESVSRCKERRNQMQQAVLLRNAFASAHSAYAMALKNTGAALSDFAQAQVPPPDSKPPPPPHIIDRTPLPPPPPPLPNFSPLTPLQRSITMPELSNPGEKMKSIAIGEDEEGVGGFNHHPNGVVIPDRNEEGTPVTDPLSPQPHGLAWDYFYMTDNVPGTALNDVDEDGDGDDSPVTPTTENLGEEFKTPEKGLTEEGTPPVMGRQKNFVHSKTAPPGIIELVGSDKAASASSADFYQVFSVIDDHFLKASECVQEVSLMLEAATLHYHSNFADKANIDHAARVMQIITWNKSVNGESNSDGAKENHDGREFETHATVLDKLLAWEKKLYEELKAGEIIKHEYQRKVAILNKLKKRSASSESLEKVKAAVSHLYTRFIVEMQSLDSTVTEVNDIRDKQLYPKLADLVLGMAKMWGSMCRHHEEQMRIVMDLTTIDISATPIGTTKHHQERTIQLGDVIKEWHDQFENLVNNQKNYIQTLSKWLKLNLVPVESGLKEKTTPSPPRPENPPIQTLLQAWNELLEKIPDEHSKSAITTFEAVIRTISLHQEDEMKLKDKCEETRKEYMRKSQSFQEWCQKHMQQQHRAPREDEVDPVSERQFMVESLKKRLDEETEAYQKQCVQVREKSLGGLKIQLPELFRAVRDYSHMCFIAYERLRLLVESQNNNPIQESVGLSDF</sequence>
<proteinExistence type="predicted"/>
<dbReference type="Proteomes" id="UP001152523">
    <property type="component" value="Unassembled WGS sequence"/>
</dbReference>
<feature type="region of interest" description="Disordered" evidence="1">
    <location>
        <begin position="174"/>
        <end position="212"/>
    </location>
</feature>
<feature type="compositionally biased region" description="Basic and acidic residues" evidence="1">
    <location>
        <begin position="195"/>
        <end position="205"/>
    </location>
</feature>
<feature type="domain" description="DUF632" evidence="2">
    <location>
        <begin position="247"/>
        <end position="551"/>
    </location>
</feature>
<evidence type="ECO:0000313" key="4">
    <source>
        <dbReference type="EMBL" id="CAH9106254.1"/>
    </source>
</evidence>
<comment type="caution">
    <text evidence="5">The sequence shown here is derived from an EMBL/GenBank/DDBJ whole genome shotgun (WGS) entry which is preliminary data.</text>
</comment>
<dbReference type="EMBL" id="CAMAPF010000135">
    <property type="protein sequence ID" value="CAH9106254.1"/>
    <property type="molecule type" value="Genomic_DNA"/>
</dbReference>
<evidence type="ECO:0000313" key="6">
    <source>
        <dbReference type="Proteomes" id="UP001152523"/>
    </source>
</evidence>
<dbReference type="AlphaFoldDB" id="A0AAV0ETS1"/>
<feature type="compositionally biased region" description="Pro residues" evidence="1">
    <location>
        <begin position="60"/>
        <end position="86"/>
    </location>
</feature>
<dbReference type="PANTHER" id="PTHR21450:SF7">
    <property type="entry name" value="DNA LIGASE (DUF630 AND DUF632)"/>
    <property type="match status" value="1"/>
</dbReference>
<evidence type="ECO:0000313" key="5">
    <source>
        <dbReference type="EMBL" id="CAH9126682.1"/>
    </source>
</evidence>
<dbReference type="InterPro" id="IPR006868">
    <property type="entry name" value="DUF630"/>
</dbReference>